<proteinExistence type="predicted"/>
<feature type="compositionally biased region" description="Basic and acidic residues" evidence="1">
    <location>
        <begin position="276"/>
        <end position="294"/>
    </location>
</feature>
<evidence type="ECO:0000256" key="1">
    <source>
        <dbReference type="SAM" id="MobiDB-lite"/>
    </source>
</evidence>
<evidence type="ECO:0000313" key="2">
    <source>
        <dbReference type="EMBL" id="WDV09183.1"/>
    </source>
</evidence>
<protein>
    <submittedName>
        <fullName evidence="2">Uncharacterized protein</fullName>
    </submittedName>
</protein>
<evidence type="ECO:0000313" key="3">
    <source>
        <dbReference type="Proteomes" id="UP001219585"/>
    </source>
</evidence>
<feature type="region of interest" description="Disordered" evidence="1">
    <location>
        <begin position="241"/>
        <end position="294"/>
    </location>
</feature>
<accession>A0AAJ5RVR8</accession>
<feature type="compositionally biased region" description="Basic and acidic residues" evidence="1">
    <location>
        <begin position="249"/>
        <end position="258"/>
    </location>
</feature>
<dbReference type="RefSeq" id="WP_274797406.1">
    <property type="nucleotide sequence ID" value="NZ_CP113528.1"/>
</dbReference>
<geneLocation type="plasmid" evidence="2 3">
    <name>unnamed</name>
</geneLocation>
<feature type="compositionally biased region" description="Polar residues" evidence="1">
    <location>
        <begin position="266"/>
        <end position="275"/>
    </location>
</feature>
<reference evidence="2" key="1">
    <citation type="submission" date="2022-11" db="EMBL/GenBank/DDBJ databases">
        <title>Lysinibacillus irui.</title>
        <authorList>
            <person name="Akintayo S.O."/>
        </authorList>
    </citation>
    <scope>NUCLEOTIDE SEQUENCE</scope>
    <source>
        <strain evidence="2">IRB4-01</strain>
        <plasmid evidence="2">unnamed</plasmid>
    </source>
</reference>
<gene>
    <name evidence="2" type="ORF">OU989_23130</name>
</gene>
<dbReference type="AlphaFoldDB" id="A0AAJ5RVR8"/>
<dbReference type="EMBL" id="CP113528">
    <property type="protein sequence ID" value="WDV09183.1"/>
    <property type="molecule type" value="Genomic_DNA"/>
</dbReference>
<organism evidence="2 3">
    <name type="scientific">Lysinibacillus irui</name>
    <dbReference type="NCBI Taxonomy" id="2998077"/>
    <lineage>
        <taxon>Bacteria</taxon>
        <taxon>Bacillati</taxon>
        <taxon>Bacillota</taxon>
        <taxon>Bacilli</taxon>
        <taxon>Bacillales</taxon>
        <taxon>Bacillaceae</taxon>
        <taxon>Lysinibacillus</taxon>
    </lineage>
</organism>
<dbReference type="Proteomes" id="UP001219585">
    <property type="component" value="Plasmid unnamed"/>
</dbReference>
<name>A0AAJ5RVR8_9BACI</name>
<keyword evidence="2" id="KW-0614">Plasmid</keyword>
<dbReference type="KEGG" id="liu:OU989_23130"/>
<sequence length="294" mass="33980">MKLVQLLGSRSKADFAIYLGHTIAGLGERVLIVDSTNNLEYQHSYIHLEGNEELYEFQDVDLLINTKSLQDLMTKLNNANETLENYDVIIVDANDSSTILNDWPKFHEVLYVSDNTRFTITQDIDILNDYVDSTGNTVLKRVHFESAHKIPNDYLDLLINNRLEFKLIDDPLEYDDLEHKLRNFMQHEGLIPYNKLPKDYRRLLKSIVTEMFDLGIKDFEANTRRGPFNFLFGRFKSKNKTNNESNLSNHEEDIKPDEQATLLVLNKTNQSTTDSNKPDDKMTSNKKTKEVVGG</sequence>